<organism evidence="1">
    <name type="scientific">Medicago truncatula</name>
    <name type="common">Barrel medic</name>
    <name type="synonym">Medicago tribuloides</name>
    <dbReference type="NCBI Taxonomy" id="3880"/>
    <lineage>
        <taxon>Eukaryota</taxon>
        <taxon>Viridiplantae</taxon>
        <taxon>Streptophyta</taxon>
        <taxon>Embryophyta</taxon>
        <taxon>Tracheophyta</taxon>
        <taxon>Spermatophyta</taxon>
        <taxon>Magnoliopsida</taxon>
        <taxon>eudicotyledons</taxon>
        <taxon>Gunneridae</taxon>
        <taxon>Pentapetalae</taxon>
        <taxon>rosids</taxon>
        <taxon>fabids</taxon>
        <taxon>Fabales</taxon>
        <taxon>Fabaceae</taxon>
        <taxon>Papilionoideae</taxon>
        <taxon>50 kb inversion clade</taxon>
        <taxon>NPAAA clade</taxon>
        <taxon>Hologalegina</taxon>
        <taxon>IRL clade</taxon>
        <taxon>Trifolieae</taxon>
        <taxon>Medicago</taxon>
    </lineage>
</organism>
<evidence type="ECO:0000313" key="1">
    <source>
        <dbReference type="EMBL" id="ABN08324.1"/>
    </source>
</evidence>
<accession>A2Q3X4</accession>
<gene>
    <name evidence="1" type="ORF">MtrDRAFT_AC155890g40v2</name>
</gene>
<reference evidence="1" key="2">
    <citation type="submission" date="2007-03" db="EMBL/GenBank/DDBJ databases">
        <authorList>
            <consortium name="The International Medicago Genome Annotation Group"/>
        </authorList>
    </citation>
    <scope>NUCLEOTIDE SEQUENCE</scope>
</reference>
<reference evidence="1" key="1">
    <citation type="submission" date="2005-05" db="EMBL/GenBank/DDBJ databases">
        <authorList>
            <person name="Town C.D."/>
        </authorList>
    </citation>
    <scope>NUCLEOTIDE SEQUENCE</scope>
</reference>
<proteinExistence type="predicted"/>
<protein>
    <submittedName>
        <fullName evidence="1">Vestitone reductase, putative</fullName>
    </submittedName>
</protein>
<sequence>MKYKVERRKELMGVKGPKFPHLTSKKLMDDGFKFKYSLEEMFEDAIECCKEKGYL</sequence>
<dbReference type="EMBL" id="AC155890">
    <property type="protein sequence ID" value="ABN08324.1"/>
    <property type="molecule type" value="Genomic_DNA"/>
</dbReference>
<name>A2Q3X4_MEDTR</name>
<dbReference type="AlphaFoldDB" id="A2Q3X4"/>
<dbReference type="Gene3D" id="3.40.50.720">
    <property type="entry name" value="NAD(P)-binding Rossmann-like Domain"/>
    <property type="match status" value="1"/>
</dbReference>